<keyword evidence="2" id="KW-1185">Reference proteome</keyword>
<protein>
    <submittedName>
        <fullName evidence="1">Uncharacterized protein</fullName>
    </submittedName>
</protein>
<proteinExistence type="predicted"/>
<evidence type="ECO:0000313" key="2">
    <source>
        <dbReference type="Proteomes" id="UP000614721"/>
    </source>
</evidence>
<dbReference type="Proteomes" id="UP000614721">
    <property type="component" value="Unassembled WGS sequence"/>
</dbReference>
<name>A0ABS0IVA5_9GAMM</name>
<organism evidence="1 2">
    <name type="scientific">Proteus alimentorum</name>
    <dbReference type="NCBI Taxonomy" id="1973495"/>
    <lineage>
        <taxon>Bacteria</taxon>
        <taxon>Pseudomonadati</taxon>
        <taxon>Pseudomonadota</taxon>
        <taxon>Gammaproteobacteria</taxon>
        <taxon>Enterobacterales</taxon>
        <taxon>Morganellaceae</taxon>
        <taxon>Proteus</taxon>
    </lineage>
</organism>
<dbReference type="EMBL" id="JADSJP010000011">
    <property type="protein sequence ID" value="MBG2879302.1"/>
    <property type="molecule type" value="Genomic_DNA"/>
</dbReference>
<comment type="caution">
    <text evidence="1">The sequence shown here is derived from an EMBL/GenBank/DDBJ whole genome shotgun (WGS) entry which is preliminary data.</text>
</comment>
<accession>A0ABS0IVA5</accession>
<evidence type="ECO:0000313" key="1">
    <source>
        <dbReference type="EMBL" id="MBG2879302.1"/>
    </source>
</evidence>
<reference evidence="1 2" key="1">
    <citation type="submission" date="2020-11" db="EMBL/GenBank/DDBJ databases">
        <title>Enhanced detection system for hospital associated transmission using whole genome sequencing surveillance.</title>
        <authorList>
            <person name="Harrison L.H."/>
            <person name="Van Tyne D."/>
            <person name="Marsh J.W."/>
            <person name="Griffith M.P."/>
            <person name="Snyder D.J."/>
            <person name="Cooper V.S."/>
            <person name="Mustapha M."/>
        </authorList>
    </citation>
    <scope>NUCLEOTIDE SEQUENCE [LARGE SCALE GENOMIC DNA]</scope>
    <source>
        <strain evidence="1 2">PR00075</strain>
    </source>
</reference>
<sequence>MVKKTIHLRSQHFKDLVNKMKKMNAVKNTINTKSENSDLVVINNKISTLVSVK</sequence>
<gene>
    <name evidence="1" type="ORF">I4902_08480</name>
</gene>
<dbReference type="RefSeq" id="WP_196566938.1">
    <property type="nucleotide sequence ID" value="NZ_JADRYY010000009.1"/>
</dbReference>